<keyword evidence="5" id="KW-0677">Repeat</keyword>
<organism evidence="9 10">
    <name type="scientific">Scophthalmus maximus</name>
    <name type="common">Turbot</name>
    <name type="synonym">Psetta maxima</name>
    <dbReference type="NCBI Taxonomy" id="52904"/>
    <lineage>
        <taxon>Eukaryota</taxon>
        <taxon>Metazoa</taxon>
        <taxon>Chordata</taxon>
        <taxon>Craniata</taxon>
        <taxon>Vertebrata</taxon>
        <taxon>Euteleostomi</taxon>
        <taxon>Actinopterygii</taxon>
        <taxon>Neopterygii</taxon>
        <taxon>Teleostei</taxon>
        <taxon>Neoteleostei</taxon>
        <taxon>Acanthomorphata</taxon>
        <taxon>Carangaria</taxon>
        <taxon>Pleuronectiformes</taxon>
        <taxon>Pleuronectoidei</taxon>
        <taxon>Scophthalmidae</taxon>
        <taxon>Scophthalmus</taxon>
    </lineage>
</organism>
<dbReference type="GeneTree" id="ENSGT00940000155442"/>
<feature type="compositionally biased region" description="Basic and acidic residues" evidence="8">
    <location>
        <begin position="20"/>
        <end position="33"/>
    </location>
</feature>
<evidence type="ECO:0000256" key="5">
    <source>
        <dbReference type="ARBA" id="ARBA00022737"/>
    </source>
</evidence>
<feature type="region of interest" description="Disordered" evidence="8">
    <location>
        <begin position="83"/>
        <end position="103"/>
    </location>
</feature>
<sequence length="610" mass="68280">MSDKSELKAELERKKQRIAQIREEKKRKEEEKKKKDVCGEYNNFLPSCLLASGLTVFSYSQPLRVVTEDTCLFHYLVPAPMSPSNKSVGSDAGSQDSGDGNAGPRFVIVFETQREREMLDTVKLGMSKLTQVDFVPKEMVSYSKETQTPTETLTHSDRKAGKQTQMHFLSCPTFFFLLKTKYNELTEEEKLQVLHSDEFLSFFERGSRIVERALAEQDVCFDYSGKDLEDKEGDLQAGAKLVLNRQFADERWTKNRVVTCLDWSPQYPELLVASYNNNEDAPHEPDGVALVWNMKYKKDTPEYIFHCQSEVMSAGFAKFHPNLVVGGTYSGQIVLWDNRSNKRTPVQRTPLSAAAHTHPIYCVSVVGTQNANNLISISTDGKMCSWSLDMLSQPQDSLELVFKQSKAVAVTSMAFPLGDVNNFVVGSEDGSVYTACRHGSKAGITEVFEGHHGPVTGLSCHSAGGPVDFSHLFISSSFDWTVKLWSTKSTRPLYSFEDSCDYVYDAMWSPTHPALFACVDLAGRLDLWNLNNDTEVPTASVCVEGSPALNRVRWAHTGKEIATGDSEGQVQVYDVGEQICVPKADEWTRFVRTLAEINENRDEAEELANA</sequence>
<reference evidence="9" key="1">
    <citation type="submission" date="2023-05" db="EMBL/GenBank/DDBJ databases">
        <title>High-quality long-read genome of Scophthalmus maximus.</title>
        <authorList>
            <person name="Lien S."/>
            <person name="Martinez P."/>
        </authorList>
    </citation>
    <scope>NUCLEOTIDE SEQUENCE [LARGE SCALE GENOMIC DNA]</scope>
</reference>
<evidence type="ECO:0000313" key="9">
    <source>
        <dbReference type="Ensembl" id="ENSSMAP00000037534.1"/>
    </source>
</evidence>
<proteinExistence type="inferred from homology"/>
<keyword evidence="3" id="KW-0963">Cytoplasm</keyword>
<dbReference type="Proteomes" id="UP000694558">
    <property type="component" value="Chromosome 7"/>
</dbReference>
<dbReference type="SUPFAM" id="SSF50978">
    <property type="entry name" value="WD40 repeat-like"/>
    <property type="match status" value="1"/>
</dbReference>
<dbReference type="PANTHER" id="PTHR12442">
    <property type="entry name" value="DYNEIN INTERMEDIATE CHAIN"/>
    <property type="match status" value="1"/>
</dbReference>
<evidence type="ECO:0000256" key="1">
    <source>
        <dbReference type="ARBA" id="ARBA00004245"/>
    </source>
</evidence>
<evidence type="ECO:0000256" key="2">
    <source>
        <dbReference type="ARBA" id="ARBA00011059"/>
    </source>
</evidence>
<dbReference type="AlphaFoldDB" id="A0A8D3BR76"/>
<dbReference type="GO" id="GO:0010970">
    <property type="term" value="P:transport along microtubule"/>
    <property type="evidence" value="ECO:0007669"/>
    <property type="project" value="TreeGrafter"/>
</dbReference>
<dbReference type="PROSITE" id="PS50082">
    <property type="entry name" value="WD_REPEATS_2"/>
    <property type="match status" value="1"/>
</dbReference>
<dbReference type="InterPro" id="IPR015943">
    <property type="entry name" value="WD40/YVTN_repeat-like_dom_sf"/>
</dbReference>
<feature type="repeat" description="WD" evidence="7">
    <location>
        <begin position="448"/>
        <end position="495"/>
    </location>
</feature>
<name>A0A8D3BR76_SCOMX</name>
<feature type="compositionally biased region" description="Low complexity" evidence="8">
    <location>
        <begin position="89"/>
        <end position="103"/>
    </location>
</feature>
<feature type="region of interest" description="Disordered" evidence="8">
    <location>
        <begin position="1"/>
        <end position="33"/>
    </location>
</feature>
<feature type="compositionally biased region" description="Basic and acidic residues" evidence="8">
    <location>
        <begin position="1"/>
        <end position="13"/>
    </location>
</feature>
<dbReference type="Pfam" id="PF00400">
    <property type="entry name" value="WD40"/>
    <property type="match status" value="1"/>
</dbReference>
<dbReference type="InterPro" id="IPR036322">
    <property type="entry name" value="WD40_repeat_dom_sf"/>
</dbReference>
<accession>A0A8D3BR76</accession>
<evidence type="ECO:0000256" key="7">
    <source>
        <dbReference type="PROSITE-ProRule" id="PRU00221"/>
    </source>
</evidence>
<dbReference type="Pfam" id="PF11540">
    <property type="entry name" value="Dynein_IC2"/>
    <property type="match status" value="1"/>
</dbReference>
<dbReference type="InterPro" id="IPR001680">
    <property type="entry name" value="WD40_rpt"/>
</dbReference>
<dbReference type="GO" id="GO:0045504">
    <property type="term" value="F:dynein heavy chain binding"/>
    <property type="evidence" value="ECO:0007669"/>
    <property type="project" value="TreeGrafter"/>
</dbReference>
<dbReference type="Gene3D" id="2.130.10.10">
    <property type="entry name" value="YVTN repeat-like/Quinoprotein amine dehydrogenase"/>
    <property type="match status" value="2"/>
</dbReference>
<dbReference type="GO" id="GO:0045503">
    <property type="term" value="F:dynein light chain binding"/>
    <property type="evidence" value="ECO:0007669"/>
    <property type="project" value="TreeGrafter"/>
</dbReference>
<evidence type="ECO:0000256" key="8">
    <source>
        <dbReference type="SAM" id="MobiDB-lite"/>
    </source>
</evidence>
<comment type="subcellular location">
    <subcellularLocation>
        <location evidence="1">Cytoplasm</location>
        <location evidence="1">Cytoskeleton</location>
    </subcellularLocation>
</comment>
<evidence type="ECO:0000256" key="3">
    <source>
        <dbReference type="ARBA" id="ARBA00022490"/>
    </source>
</evidence>
<evidence type="ECO:0000313" key="10">
    <source>
        <dbReference type="Proteomes" id="UP000694558"/>
    </source>
</evidence>
<dbReference type="InterPro" id="IPR050687">
    <property type="entry name" value="Dynein_IC"/>
</dbReference>
<dbReference type="PANTHER" id="PTHR12442:SF37">
    <property type="entry name" value="CYTOPLASMIC DYNEIN 1 INTERMEDIATE CHAIN 2"/>
    <property type="match status" value="1"/>
</dbReference>
<dbReference type="SMART" id="SM00320">
    <property type="entry name" value="WD40"/>
    <property type="match status" value="7"/>
</dbReference>
<gene>
    <name evidence="9" type="primary">LOC118310937</name>
</gene>
<keyword evidence="6" id="KW-0206">Cytoskeleton</keyword>
<dbReference type="InterPro" id="IPR025956">
    <property type="entry name" value="DYNC1I1/DYNC1I2"/>
</dbReference>
<evidence type="ECO:0000256" key="6">
    <source>
        <dbReference type="ARBA" id="ARBA00023212"/>
    </source>
</evidence>
<dbReference type="Ensembl" id="ENSSMAT00000051930.1">
    <property type="protein sequence ID" value="ENSSMAP00000037534.1"/>
    <property type="gene ID" value="ENSSMAG00000004501.2"/>
</dbReference>
<dbReference type="GO" id="GO:0005868">
    <property type="term" value="C:cytoplasmic dynein complex"/>
    <property type="evidence" value="ECO:0007669"/>
    <property type="project" value="InterPro"/>
</dbReference>
<reference evidence="9" key="2">
    <citation type="submission" date="2025-08" db="UniProtKB">
        <authorList>
            <consortium name="Ensembl"/>
        </authorList>
    </citation>
    <scope>IDENTIFICATION</scope>
</reference>
<protein>
    <submittedName>
        <fullName evidence="9">Dynein cytoplasmic 1 intermediate chain 2</fullName>
    </submittedName>
</protein>
<keyword evidence="4 7" id="KW-0853">WD repeat</keyword>
<evidence type="ECO:0000256" key="4">
    <source>
        <dbReference type="ARBA" id="ARBA00022574"/>
    </source>
</evidence>
<comment type="similarity">
    <text evidence="2">Belongs to the dynein intermediate chain family.</text>
</comment>
<dbReference type="FunFam" id="2.130.10.10:FF:000781">
    <property type="entry name" value="Cytoplasmic dynein intermediate chain"/>
    <property type="match status" value="1"/>
</dbReference>